<dbReference type="InterPro" id="IPR000792">
    <property type="entry name" value="Tscrpt_reg_LuxR_C"/>
</dbReference>
<evidence type="ECO:0000259" key="7">
    <source>
        <dbReference type="PROSITE" id="PS50043"/>
    </source>
</evidence>
<evidence type="ECO:0000256" key="1">
    <source>
        <dbReference type="ARBA" id="ARBA00022553"/>
    </source>
</evidence>
<gene>
    <name evidence="9" type="ORF">SAMN05421647_101542</name>
</gene>
<dbReference type="PROSITE" id="PS50043">
    <property type="entry name" value="HTH_LUXR_2"/>
    <property type="match status" value="1"/>
</dbReference>
<dbReference type="SUPFAM" id="SSF46894">
    <property type="entry name" value="C-terminal effector domain of the bipartite response regulators"/>
    <property type="match status" value="1"/>
</dbReference>
<evidence type="ECO:0000256" key="6">
    <source>
        <dbReference type="PROSITE-ProRule" id="PRU00169"/>
    </source>
</evidence>
<dbReference type="Pfam" id="PF00196">
    <property type="entry name" value="GerE"/>
    <property type="match status" value="1"/>
</dbReference>
<sequence length="301" mass="33246">MVDAMSAKVLVVDDSPEVISMLNEMLTLNGFQVFIALGGEQALSISAQITPDMILMDAMMPGMSGFEACEQLKASPELMNIPVIFMTGLSDTEDIVKGFDAGGVDYITKPIRHEELLVRMRSHLGNAKRAAHAHQVMDGQGLMTLCIASNGEVEWATPQIYRIFGDQVEQLGTRLQASLQGRAPGDEPVMVQVNDDQVRCHLIDQDESGRCLLKVDDPRQPDDSTKLVHSFGLTEREAEVLLWIVHGKTNKEIAQILGLSPRTINKHLEQVFRKMQVDNRTSAAFTALQCISQRLDVSEAM</sequence>
<proteinExistence type="predicted"/>
<dbReference type="SMART" id="SM00421">
    <property type="entry name" value="HTH_LUXR"/>
    <property type="match status" value="1"/>
</dbReference>
<dbReference type="Gene3D" id="1.10.10.10">
    <property type="entry name" value="Winged helix-like DNA-binding domain superfamily/Winged helix DNA-binding domain"/>
    <property type="match status" value="1"/>
</dbReference>
<dbReference type="PROSITE" id="PS50110">
    <property type="entry name" value="RESPONSE_REGULATORY"/>
    <property type="match status" value="1"/>
</dbReference>
<dbReference type="InterPro" id="IPR036388">
    <property type="entry name" value="WH-like_DNA-bd_sf"/>
</dbReference>
<evidence type="ECO:0000256" key="5">
    <source>
        <dbReference type="ARBA" id="ARBA00023163"/>
    </source>
</evidence>
<keyword evidence="4" id="KW-0238">DNA-binding</keyword>
<dbReference type="SUPFAM" id="SSF52172">
    <property type="entry name" value="CheY-like"/>
    <property type="match status" value="1"/>
</dbReference>
<dbReference type="PRINTS" id="PR00038">
    <property type="entry name" value="HTHLUXR"/>
</dbReference>
<dbReference type="Gene3D" id="3.40.50.2300">
    <property type="match status" value="1"/>
</dbReference>
<dbReference type="GO" id="GO:0000976">
    <property type="term" value="F:transcription cis-regulatory region binding"/>
    <property type="evidence" value="ECO:0007669"/>
    <property type="project" value="TreeGrafter"/>
</dbReference>
<dbReference type="SMART" id="SM00448">
    <property type="entry name" value="REC"/>
    <property type="match status" value="1"/>
</dbReference>
<accession>A0A1N6NT63</accession>
<dbReference type="GO" id="GO:0000156">
    <property type="term" value="F:phosphorelay response regulator activity"/>
    <property type="evidence" value="ECO:0007669"/>
    <property type="project" value="TreeGrafter"/>
</dbReference>
<evidence type="ECO:0000256" key="4">
    <source>
        <dbReference type="ARBA" id="ARBA00023125"/>
    </source>
</evidence>
<protein>
    <submittedName>
        <fullName evidence="9">Two component transcriptional regulator, LuxR family</fullName>
    </submittedName>
</protein>
<organism evidence="9 10">
    <name type="scientific">Marinobacterium stanieri</name>
    <dbReference type="NCBI Taxonomy" id="49186"/>
    <lineage>
        <taxon>Bacteria</taxon>
        <taxon>Pseudomonadati</taxon>
        <taxon>Pseudomonadota</taxon>
        <taxon>Gammaproteobacteria</taxon>
        <taxon>Oceanospirillales</taxon>
        <taxon>Oceanospirillaceae</taxon>
        <taxon>Marinobacterium</taxon>
    </lineage>
</organism>
<dbReference type="InterPro" id="IPR011006">
    <property type="entry name" value="CheY-like_superfamily"/>
</dbReference>
<dbReference type="GO" id="GO:0005829">
    <property type="term" value="C:cytosol"/>
    <property type="evidence" value="ECO:0007669"/>
    <property type="project" value="TreeGrafter"/>
</dbReference>
<keyword evidence="3" id="KW-0805">Transcription regulation</keyword>
<feature type="domain" description="Response regulatory" evidence="8">
    <location>
        <begin position="8"/>
        <end position="124"/>
    </location>
</feature>
<evidence type="ECO:0000313" key="9">
    <source>
        <dbReference type="EMBL" id="SIP95240.1"/>
    </source>
</evidence>
<dbReference type="STRING" id="49186.SAMN05421647_101542"/>
<feature type="domain" description="HTH luxR-type" evidence="7">
    <location>
        <begin position="226"/>
        <end position="291"/>
    </location>
</feature>
<dbReference type="PANTHER" id="PTHR48111:SF1">
    <property type="entry name" value="TWO-COMPONENT RESPONSE REGULATOR ORR33"/>
    <property type="match status" value="1"/>
</dbReference>
<evidence type="ECO:0000313" key="10">
    <source>
        <dbReference type="Proteomes" id="UP000186895"/>
    </source>
</evidence>
<dbReference type="AlphaFoldDB" id="A0A1N6NT63"/>
<feature type="modified residue" description="4-aspartylphosphate" evidence="6">
    <location>
        <position position="57"/>
    </location>
</feature>
<keyword evidence="2" id="KW-0902">Two-component regulatory system</keyword>
<name>A0A1N6NT63_9GAMM</name>
<keyword evidence="5" id="KW-0804">Transcription</keyword>
<dbReference type="GO" id="GO:0006355">
    <property type="term" value="P:regulation of DNA-templated transcription"/>
    <property type="evidence" value="ECO:0007669"/>
    <property type="project" value="InterPro"/>
</dbReference>
<dbReference type="eggNOG" id="COG2197">
    <property type="taxonomic scope" value="Bacteria"/>
</dbReference>
<dbReference type="CDD" id="cd06170">
    <property type="entry name" value="LuxR_C_like"/>
    <property type="match status" value="1"/>
</dbReference>
<evidence type="ECO:0000256" key="2">
    <source>
        <dbReference type="ARBA" id="ARBA00023012"/>
    </source>
</evidence>
<dbReference type="InterPro" id="IPR039420">
    <property type="entry name" value="WalR-like"/>
</dbReference>
<dbReference type="InterPro" id="IPR016032">
    <property type="entry name" value="Sig_transdc_resp-reg_C-effctor"/>
</dbReference>
<dbReference type="PANTHER" id="PTHR48111">
    <property type="entry name" value="REGULATOR OF RPOS"/>
    <property type="match status" value="1"/>
</dbReference>
<dbReference type="EMBL" id="FTMN01000001">
    <property type="protein sequence ID" value="SIP95240.1"/>
    <property type="molecule type" value="Genomic_DNA"/>
</dbReference>
<dbReference type="Proteomes" id="UP000186895">
    <property type="component" value="Unassembled WGS sequence"/>
</dbReference>
<dbReference type="GO" id="GO:0032993">
    <property type="term" value="C:protein-DNA complex"/>
    <property type="evidence" value="ECO:0007669"/>
    <property type="project" value="TreeGrafter"/>
</dbReference>
<evidence type="ECO:0000256" key="3">
    <source>
        <dbReference type="ARBA" id="ARBA00023015"/>
    </source>
</evidence>
<reference evidence="9 10" key="1">
    <citation type="submission" date="2017-01" db="EMBL/GenBank/DDBJ databases">
        <authorList>
            <person name="Mah S.A."/>
            <person name="Swanson W.J."/>
            <person name="Moy G.W."/>
            <person name="Vacquier V.D."/>
        </authorList>
    </citation>
    <scope>NUCLEOTIDE SEQUENCE [LARGE SCALE GENOMIC DNA]</scope>
    <source>
        <strain evidence="9 10">DSM 7027</strain>
    </source>
</reference>
<dbReference type="Pfam" id="PF00072">
    <property type="entry name" value="Response_reg"/>
    <property type="match status" value="1"/>
</dbReference>
<keyword evidence="10" id="KW-1185">Reference proteome</keyword>
<keyword evidence="1 6" id="KW-0597">Phosphoprotein</keyword>
<evidence type="ECO:0000259" key="8">
    <source>
        <dbReference type="PROSITE" id="PS50110"/>
    </source>
</evidence>
<dbReference type="InterPro" id="IPR001789">
    <property type="entry name" value="Sig_transdc_resp-reg_receiver"/>
</dbReference>
<dbReference type="CDD" id="cd19920">
    <property type="entry name" value="REC_PA4781-like"/>
    <property type="match status" value="1"/>
</dbReference>